<dbReference type="AlphaFoldDB" id="A0A0D8FWW8"/>
<organism evidence="2 3">
    <name type="scientific">Ferrimicrobium acidiphilum DSM 19497</name>
    <dbReference type="NCBI Taxonomy" id="1121877"/>
    <lineage>
        <taxon>Bacteria</taxon>
        <taxon>Bacillati</taxon>
        <taxon>Actinomycetota</taxon>
        <taxon>Acidimicrobiia</taxon>
        <taxon>Acidimicrobiales</taxon>
        <taxon>Acidimicrobiaceae</taxon>
        <taxon>Ferrimicrobium</taxon>
    </lineage>
</organism>
<dbReference type="STRING" id="1121877.FEAC_05860"/>
<dbReference type="Proteomes" id="UP000032336">
    <property type="component" value="Unassembled WGS sequence"/>
</dbReference>
<accession>A0A0D8FWW8</accession>
<evidence type="ECO:0000259" key="1">
    <source>
        <dbReference type="Pfam" id="PF13391"/>
    </source>
</evidence>
<name>A0A0D8FWW8_9ACTN</name>
<dbReference type="Pfam" id="PF13391">
    <property type="entry name" value="HNH_2"/>
    <property type="match status" value="1"/>
</dbReference>
<evidence type="ECO:0000313" key="2">
    <source>
        <dbReference type="EMBL" id="KJE77479.1"/>
    </source>
</evidence>
<reference evidence="2 3" key="1">
    <citation type="submission" date="2015-01" db="EMBL/GenBank/DDBJ databases">
        <title>Draft genome of the acidophilic iron oxidizer Ferrimicrobium acidiphilum strain T23.</title>
        <authorList>
            <person name="Poehlein A."/>
            <person name="Eisen S."/>
            <person name="Schloemann M."/>
            <person name="Johnson B.D."/>
            <person name="Daniel R."/>
            <person name="Muehling M."/>
        </authorList>
    </citation>
    <scope>NUCLEOTIDE SEQUENCE [LARGE SCALE GENOMIC DNA]</scope>
    <source>
        <strain evidence="2 3">T23</strain>
    </source>
</reference>
<dbReference type="eggNOG" id="COG3440">
    <property type="taxonomic scope" value="Bacteria"/>
</dbReference>
<feature type="domain" description="HNH nuclease" evidence="1">
    <location>
        <begin position="46"/>
        <end position="95"/>
    </location>
</feature>
<keyword evidence="3" id="KW-1185">Reference proteome</keyword>
<protein>
    <recommendedName>
        <fullName evidence="1">HNH nuclease domain-containing protein</fullName>
    </recommendedName>
</protein>
<comment type="caution">
    <text evidence="2">The sequence shown here is derived from an EMBL/GenBank/DDBJ whole genome shotgun (WGS) entry which is preliminary data.</text>
</comment>
<evidence type="ECO:0000313" key="3">
    <source>
        <dbReference type="Proteomes" id="UP000032336"/>
    </source>
</evidence>
<proteinExistence type="predicted"/>
<dbReference type="InterPro" id="IPR003615">
    <property type="entry name" value="HNH_nuc"/>
</dbReference>
<gene>
    <name evidence="2" type="ORF">FEAC_05860</name>
</gene>
<dbReference type="EMBL" id="JXUW01000004">
    <property type="protein sequence ID" value="KJE77479.1"/>
    <property type="molecule type" value="Genomic_DNA"/>
</dbReference>
<sequence length="183" mass="20807">MDENLHGLDLGSIDDFRREYRVSVTKIRLHQPSFRSRVLHAYNSTCAICRLHHPELLDAAHILPDVHPRGAPVVPNGITLCKLHHAAFDRNLLGIRPDFVVEIRSELLREIDGPMLQHDIKEMNGTQLELPGERASRPDTARLEERYQELIEVARPRPYRQGLRSRLVNDNTTDALGPACSMG</sequence>